<protein>
    <submittedName>
        <fullName evidence="1">Uncharacterized protein</fullName>
    </submittedName>
</protein>
<dbReference type="EMBL" id="BGPR01029732">
    <property type="protein sequence ID" value="GBO01705.1"/>
    <property type="molecule type" value="Genomic_DNA"/>
</dbReference>
<proteinExistence type="predicted"/>
<comment type="caution">
    <text evidence="1">The sequence shown here is derived from an EMBL/GenBank/DDBJ whole genome shotgun (WGS) entry which is preliminary data.</text>
</comment>
<keyword evidence="2" id="KW-1185">Reference proteome</keyword>
<accession>A0A4Y2TM22</accession>
<gene>
    <name evidence="1" type="ORF">AVEN_50153_1</name>
</gene>
<dbReference type="AlphaFoldDB" id="A0A4Y2TM22"/>
<organism evidence="1 2">
    <name type="scientific">Araneus ventricosus</name>
    <name type="common">Orbweaver spider</name>
    <name type="synonym">Epeira ventricosa</name>
    <dbReference type="NCBI Taxonomy" id="182803"/>
    <lineage>
        <taxon>Eukaryota</taxon>
        <taxon>Metazoa</taxon>
        <taxon>Ecdysozoa</taxon>
        <taxon>Arthropoda</taxon>
        <taxon>Chelicerata</taxon>
        <taxon>Arachnida</taxon>
        <taxon>Araneae</taxon>
        <taxon>Araneomorphae</taxon>
        <taxon>Entelegynae</taxon>
        <taxon>Araneoidea</taxon>
        <taxon>Araneidae</taxon>
        <taxon>Araneus</taxon>
    </lineage>
</organism>
<evidence type="ECO:0000313" key="1">
    <source>
        <dbReference type="EMBL" id="GBO01705.1"/>
    </source>
</evidence>
<sequence length="148" mass="16961">MLMILLWLIPILGRDDRSFLSGSLAIATCYMPMTRQCMLFLTKYPFEQRDDGFFLSGLEHPHLLLYGVHRWPKMPSLTLLWLVPFDKVDGQLLMGSLQSLTLHCYFYGFPDDPQNTYDTAFAYSHLSRDDGSFSSGSSILLVAFMSCR</sequence>
<reference evidence="1 2" key="1">
    <citation type="journal article" date="2019" name="Sci. Rep.">
        <title>Orb-weaving spider Araneus ventricosus genome elucidates the spidroin gene catalogue.</title>
        <authorList>
            <person name="Kono N."/>
            <person name="Nakamura H."/>
            <person name="Ohtoshi R."/>
            <person name="Moran D.A.P."/>
            <person name="Shinohara A."/>
            <person name="Yoshida Y."/>
            <person name="Fujiwara M."/>
            <person name="Mori M."/>
            <person name="Tomita M."/>
            <person name="Arakawa K."/>
        </authorList>
    </citation>
    <scope>NUCLEOTIDE SEQUENCE [LARGE SCALE GENOMIC DNA]</scope>
</reference>
<evidence type="ECO:0000313" key="2">
    <source>
        <dbReference type="Proteomes" id="UP000499080"/>
    </source>
</evidence>
<dbReference type="Proteomes" id="UP000499080">
    <property type="component" value="Unassembled WGS sequence"/>
</dbReference>
<name>A0A4Y2TM22_ARAVE</name>